<evidence type="ECO:0000259" key="5">
    <source>
        <dbReference type="PROSITE" id="PS51005"/>
    </source>
</evidence>
<keyword evidence="1" id="KW-0805">Transcription regulation</keyword>
<proteinExistence type="predicted"/>
<reference evidence="6 7" key="1">
    <citation type="submission" date="2022-03" db="EMBL/GenBank/DDBJ databases">
        <authorList>
            <person name="Nunn A."/>
            <person name="Chopra R."/>
            <person name="Nunn A."/>
            <person name="Contreras Garrido A."/>
        </authorList>
    </citation>
    <scope>NUCLEOTIDE SEQUENCE [LARGE SCALE GENOMIC DNA]</scope>
</reference>
<keyword evidence="4" id="KW-0539">Nucleus</keyword>
<gene>
    <name evidence="6" type="ORF">TAV2_LOCUS5286</name>
</gene>
<dbReference type="GO" id="GO:0006355">
    <property type="term" value="P:regulation of DNA-templated transcription"/>
    <property type="evidence" value="ECO:0007669"/>
    <property type="project" value="InterPro"/>
</dbReference>
<sequence length="356" mass="41887">MDDHSVSSEDEDELIEPADEVIISYYLNMMMNSGKSWPNHFLQDLQAHVYNLNPWNFFNTQNAYYYVFAKGRTEACGKTDGCGWGCWRIMARDKLIKSEETGKFLGFKKILKFCDKEEEEDERIWVMEEYRLVNKRKQDQVICKIRLLFQREVTSLLATHFSFLIASPLSDRPLMPRWDFCVRDEPKDETITFSLHSLIGVIRNDWPIRFSRGEKVYGVEPWRIVGRLHTSFVLHVGHYFFVNKTETCGRTDGCNGGCWRMIRRDKVIISKRTKKVLGFKRFYKFCHSENPVFAKPVFQFLGGDGKFEDAEATWVMEEYRVTKKRMQGKVICRIRLLLPEALVNLIRYGEVEVQAT</sequence>
<dbReference type="InterPro" id="IPR036093">
    <property type="entry name" value="NAC_dom_sf"/>
</dbReference>
<protein>
    <recommendedName>
        <fullName evidence="5">NAC domain-containing protein</fullName>
    </recommendedName>
</protein>
<evidence type="ECO:0000256" key="4">
    <source>
        <dbReference type="ARBA" id="ARBA00023242"/>
    </source>
</evidence>
<keyword evidence="3" id="KW-0804">Transcription</keyword>
<evidence type="ECO:0000256" key="3">
    <source>
        <dbReference type="ARBA" id="ARBA00023163"/>
    </source>
</evidence>
<dbReference type="EMBL" id="OU466858">
    <property type="protein sequence ID" value="CAH2047588.1"/>
    <property type="molecule type" value="Genomic_DNA"/>
</dbReference>
<dbReference type="SUPFAM" id="SSF101941">
    <property type="entry name" value="NAC domain"/>
    <property type="match status" value="2"/>
</dbReference>
<keyword evidence="2" id="KW-0238">DNA-binding</keyword>
<dbReference type="GO" id="GO:0003677">
    <property type="term" value="F:DNA binding"/>
    <property type="evidence" value="ECO:0007669"/>
    <property type="project" value="UniProtKB-KW"/>
</dbReference>
<evidence type="ECO:0000313" key="6">
    <source>
        <dbReference type="EMBL" id="CAH2047588.1"/>
    </source>
</evidence>
<dbReference type="Proteomes" id="UP000836841">
    <property type="component" value="Chromosome 2"/>
</dbReference>
<evidence type="ECO:0000313" key="7">
    <source>
        <dbReference type="Proteomes" id="UP000836841"/>
    </source>
</evidence>
<dbReference type="AlphaFoldDB" id="A0AAU9RNY7"/>
<evidence type="ECO:0000256" key="2">
    <source>
        <dbReference type="ARBA" id="ARBA00023125"/>
    </source>
</evidence>
<dbReference type="InterPro" id="IPR003441">
    <property type="entry name" value="NAC-dom"/>
</dbReference>
<dbReference type="Gene3D" id="2.170.150.80">
    <property type="entry name" value="NAC domain"/>
    <property type="match status" value="2"/>
</dbReference>
<dbReference type="PANTHER" id="PTHR31124:SF8">
    <property type="entry name" value="NAC DOMAIN-CONTAINING PROTEIN"/>
    <property type="match status" value="1"/>
</dbReference>
<evidence type="ECO:0000256" key="1">
    <source>
        <dbReference type="ARBA" id="ARBA00023015"/>
    </source>
</evidence>
<organism evidence="6 7">
    <name type="scientific">Thlaspi arvense</name>
    <name type="common">Field penny-cress</name>
    <dbReference type="NCBI Taxonomy" id="13288"/>
    <lineage>
        <taxon>Eukaryota</taxon>
        <taxon>Viridiplantae</taxon>
        <taxon>Streptophyta</taxon>
        <taxon>Embryophyta</taxon>
        <taxon>Tracheophyta</taxon>
        <taxon>Spermatophyta</taxon>
        <taxon>Magnoliopsida</taxon>
        <taxon>eudicotyledons</taxon>
        <taxon>Gunneridae</taxon>
        <taxon>Pentapetalae</taxon>
        <taxon>rosids</taxon>
        <taxon>malvids</taxon>
        <taxon>Brassicales</taxon>
        <taxon>Brassicaceae</taxon>
        <taxon>Thlaspideae</taxon>
        <taxon>Thlaspi</taxon>
    </lineage>
</organism>
<name>A0AAU9RNY7_THLAR</name>
<keyword evidence="7" id="KW-1185">Reference proteome</keyword>
<feature type="domain" description="NAC" evidence="5">
    <location>
        <begin position="9"/>
        <end position="148"/>
    </location>
</feature>
<accession>A0AAU9RNY7</accession>
<dbReference type="Pfam" id="PF02365">
    <property type="entry name" value="NAM"/>
    <property type="match status" value="2"/>
</dbReference>
<dbReference type="PANTHER" id="PTHR31124">
    <property type="entry name" value="APICAL MERISTEM FORMATION PROTEIN-RELATED-RELATED"/>
    <property type="match status" value="1"/>
</dbReference>
<feature type="domain" description="NAC" evidence="5">
    <location>
        <begin position="178"/>
        <end position="337"/>
    </location>
</feature>
<dbReference type="PROSITE" id="PS51005">
    <property type="entry name" value="NAC"/>
    <property type="match status" value="2"/>
</dbReference>